<dbReference type="EMBL" id="CP014334">
    <property type="protein sequence ID" value="AMW33362.1"/>
    <property type="molecule type" value="Genomic_DNA"/>
</dbReference>
<dbReference type="Proteomes" id="UP000093740">
    <property type="component" value="Chromosome"/>
</dbReference>
<organism evidence="2 3">
    <name type="scientific">Fervidobacterium islandicum</name>
    <dbReference type="NCBI Taxonomy" id="2423"/>
    <lineage>
        <taxon>Bacteria</taxon>
        <taxon>Thermotogati</taxon>
        <taxon>Thermotogota</taxon>
        <taxon>Thermotogae</taxon>
        <taxon>Thermotogales</taxon>
        <taxon>Fervidobacteriaceae</taxon>
        <taxon>Fervidobacterium</taxon>
    </lineage>
</organism>
<feature type="transmembrane region" description="Helical" evidence="1">
    <location>
        <begin position="50"/>
        <end position="69"/>
    </location>
</feature>
<sequence length="243" mass="27808">MLEKTDKSFFKKFPIGYALTLAVGVALLYLDFSFVSILKDYMTIVDFTRIGLSIILIASGIFEIIAYLFSFVPTSRYDKNIEELKTIVVNQIREKGHSVLGEFLSFRPWMESEYYAKSRRGVTKYFYPVYYVVLSTANNVLYVTEVRLNILNKSFHMVGYNILPLKSIISAGVVQDRILFSTLSGEDAATTYFLEVRTIGGVVRIPVFEEEISSKFGDIRDIRDDVFRKLTLTVQLLTQQKSS</sequence>
<keyword evidence="1" id="KW-0812">Transmembrane</keyword>
<dbReference type="AlphaFoldDB" id="A0AAI8CL30"/>
<evidence type="ECO:0000313" key="3">
    <source>
        <dbReference type="Proteomes" id="UP000093740"/>
    </source>
</evidence>
<evidence type="ECO:0000256" key="1">
    <source>
        <dbReference type="SAM" id="Phobius"/>
    </source>
</evidence>
<reference evidence="2 3" key="1">
    <citation type="journal article" date="2015" name="Stand. Genomic Sci.">
        <title>Genome sequence of a native-feather degrading extremely thermophilic Eubacterium, Fervidobacterium islandicum AW-1.</title>
        <authorList>
            <person name="Lee Y.J."/>
            <person name="Jeong H."/>
            <person name="Park G.S."/>
            <person name="Kwak Y."/>
            <person name="Lee S.J."/>
            <person name="Lee S.J."/>
            <person name="Park M.K."/>
            <person name="Kim J.Y."/>
            <person name="Kang H.K."/>
            <person name="Shin J.H."/>
            <person name="Lee D.W."/>
        </authorList>
    </citation>
    <scope>NUCLEOTIDE SEQUENCE [LARGE SCALE GENOMIC DNA]</scope>
    <source>
        <strain evidence="2 3">AW-1</strain>
    </source>
</reference>
<proteinExistence type="predicted"/>
<evidence type="ECO:0000313" key="2">
    <source>
        <dbReference type="EMBL" id="AMW33362.1"/>
    </source>
</evidence>
<dbReference type="RefSeq" id="WP_033192311.1">
    <property type="nucleotide sequence ID" value="NZ_CP014334.2"/>
</dbReference>
<feature type="transmembrane region" description="Helical" evidence="1">
    <location>
        <begin position="125"/>
        <end position="144"/>
    </location>
</feature>
<feature type="transmembrane region" description="Helical" evidence="1">
    <location>
        <begin position="15"/>
        <end position="38"/>
    </location>
</feature>
<keyword evidence="3" id="KW-1185">Reference proteome</keyword>
<name>A0AAI8CL30_FERIS</name>
<keyword evidence="1" id="KW-0472">Membrane</keyword>
<protein>
    <submittedName>
        <fullName evidence="2">Uncharacterized protein</fullName>
    </submittedName>
</protein>
<accession>A0AAI8CL30</accession>
<dbReference type="KEGG" id="fia:NA23_09015"/>
<keyword evidence="1" id="KW-1133">Transmembrane helix</keyword>
<gene>
    <name evidence="2" type="ORF">NA23_09015</name>
</gene>